<accession>A0AAW0FFF1</accession>
<proteinExistence type="predicted"/>
<feature type="region of interest" description="Disordered" evidence="2">
    <location>
        <begin position="489"/>
        <end position="577"/>
    </location>
</feature>
<comment type="caution">
    <text evidence="3">The sequence shown here is derived from an EMBL/GenBank/DDBJ whole genome shotgun (WGS) entry which is preliminary data.</text>
</comment>
<feature type="region of interest" description="Disordered" evidence="2">
    <location>
        <begin position="27"/>
        <end position="106"/>
    </location>
</feature>
<dbReference type="Proteomes" id="UP001430356">
    <property type="component" value="Unassembled WGS sequence"/>
</dbReference>
<feature type="compositionally biased region" description="Low complexity" evidence="2">
    <location>
        <begin position="636"/>
        <end position="658"/>
    </location>
</feature>
<keyword evidence="1" id="KW-0175">Coiled coil</keyword>
<gene>
    <name evidence="3" type="ORF">NESM_000293400</name>
</gene>
<feature type="coiled-coil region" evidence="1">
    <location>
        <begin position="347"/>
        <end position="388"/>
    </location>
</feature>
<dbReference type="AlphaFoldDB" id="A0AAW0FFF1"/>
<feature type="compositionally biased region" description="Low complexity" evidence="2">
    <location>
        <begin position="136"/>
        <end position="157"/>
    </location>
</feature>
<evidence type="ECO:0000256" key="1">
    <source>
        <dbReference type="SAM" id="Coils"/>
    </source>
</evidence>
<keyword evidence="4" id="KW-1185">Reference proteome</keyword>
<feature type="region of interest" description="Disordered" evidence="2">
    <location>
        <begin position="126"/>
        <end position="189"/>
    </location>
</feature>
<sequence length="826" mass="86197">MPATVPSTEGQGYLSVHGGFSFYPTSAHRRRAARDASSGAPMPAAKRGSDVDVTPLTDATGRGSTSPSTSGLSRSPFRGAPQVSPRLRRSLSPPLTATPCRGHGPVTQAPAALTFARGGAPLLHRYRTSRADVSPRVRPRSASSPAPGAASGATTGGLPPQQSAASRGPFSNAHASAPPGRRLARASAAQRGMFADTPPAVPQRVQVLPTRVVAASPTLSVGVPDKEVPLTRVRLVGAAAPTSSTPASSLERAATDLTALVSARRHVSELPGRGVTRPASATCREEAACQEIAASRSSSAPARPELSSPTCVTGDLYCHDTHCVHSEQSICEFILMQRELRRCYASMENHESALVCARGECAAVEEQLRQTQREYAQHKQQVEAEVRAQVTEEVNALLWAQRRDSPAGERGPECETARAPAHSAAEAAEECWRGALQTTVAELQGALEREQAAHADTLGRLTAALNAKARWKARTVGLLKQREEVCRQMRSSSTAHSSSVTPVVERDADGTGAAVTAVNGDGRLTPNSTSPAPRLGRPPSPHKAPSGSARVDGSATPRAHAAFPSPPVHMDGGDVVGRKVGDCAMDVDVSRESDSTTESLSSPDTTLLGAEARAVGSGVVVVWPPLVREREEGTCKAAAPSLPLPTSSLTSKASAAPADLKTESSSPPTGAGARGLPASPLRPSRVAWAHSAWPQIASTGGAAVSCTPSGCAALRVDCGTPGRDCAQQRVTQDIFAFPRPPVASCSPGASDRHVAPGSALAVTTPDSAERRCQELLRALLDKERQLALVAEERTKYKRLYESARAAEPSSVETASTRHPSVSLCRT</sequence>
<dbReference type="EMBL" id="JAECZO010000027">
    <property type="protein sequence ID" value="KAK7202227.1"/>
    <property type="molecule type" value="Genomic_DNA"/>
</dbReference>
<evidence type="ECO:0000256" key="2">
    <source>
        <dbReference type="SAM" id="MobiDB-lite"/>
    </source>
</evidence>
<evidence type="ECO:0000313" key="3">
    <source>
        <dbReference type="EMBL" id="KAK7202227.1"/>
    </source>
</evidence>
<feature type="compositionally biased region" description="Polar residues" evidence="2">
    <location>
        <begin position="810"/>
        <end position="826"/>
    </location>
</feature>
<name>A0AAW0FFF1_9TRYP</name>
<protein>
    <submittedName>
        <fullName evidence="3">Uncharacterized protein</fullName>
    </submittedName>
</protein>
<reference evidence="3 4" key="1">
    <citation type="journal article" date="2021" name="MBio">
        <title>A New Model Trypanosomatid, Novymonas esmeraldas: Genomic Perception of Its 'Candidatus Pandoraea novymonadis' Endosymbiont.</title>
        <authorList>
            <person name="Zakharova A."/>
            <person name="Saura A."/>
            <person name="Butenko A."/>
            <person name="Podesvova L."/>
            <person name="Warmusova S."/>
            <person name="Kostygov A.Y."/>
            <person name="Nenarokova A."/>
            <person name="Lukes J."/>
            <person name="Opperdoes F.R."/>
            <person name="Yurchenko V."/>
        </authorList>
    </citation>
    <scope>NUCLEOTIDE SEQUENCE [LARGE SCALE GENOMIC DNA]</scope>
    <source>
        <strain evidence="3 4">E262AT.01</strain>
    </source>
</reference>
<organism evidence="3 4">
    <name type="scientific">Novymonas esmeraldas</name>
    <dbReference type="NCBI Taxonomy" id="1808958"/>
    <lineage>
        <taxon>Eukaryota</taxon>
        <taxon>Discoba</taxon>
        <taxon>Euglenozoa</taxon>
        <taxon>Kinetoplastea</taxon>
        <taxon>Metakinetoplastina</taxon>
        <taxon>Trypanosomatida</taxon>
        <taxon>Trypanosomatidae</taxon>
        <taxon>Novymonas</taxon>
    </lineage>
</organism>
<feature type="region of interest" description="Disordered" evidence="2">
    <location>
        <begin position="636"/>
        <end position="680"/>
    </location>
</feature>
<evidence type="ECO:0000313" key="4">
    <source>
        <dbReference type="Proteomes" id="UP001430356"/>
    </source>
</evidence>
<feature type="compositionally biased region" description="Low complexity" evidence="2">
    <location>
        <begin position="60"/>
        <end position="76"/>
    </location>
</feature>
<feature type="region of interest" description="Disordered" evidence="2">
    <location>
        <begin position="803"/>
        <end position="826"/>
    </location>
</feature>